<evidence type="ECO:0000313" key="5">
    <source>
        <dbReference type="EMBL" id="GGZ50326.1"/>
    </source>
</evidence>
<name>A0ABQ3BL45_9FLAO</name>
<dbReference type="PANTHER" id="PTHR43323:SF2">
    <property type="entry name" value="HYDROXYMETHYLGLUTARYL-COA SYNTHASE"/>
    <property type="match status" value="1"/>
</dbReference>
<feature type="domain" description="Hydroxymethylglutaryl-coenzyme A synthase C-terminal" evidence="4">
    <location>
        <begin position="223"/>
        <end position="413"/>
    </location>
</feature>
<comment type="similarity">
    <text evidence="1">Belongs to the thiolase-like superfamily. HMG-CoA synthase family.</text>
</comment>
<dbReference type="GeneID" id="94368654"/>
<keyword evidence="6" id="KW-1185">Reference proteome</keyword>
<sequence>MKIGIDSLSYDIPKIQLPIKNLAIARNIEPAKLEKGLGLINMALPDVHQDAIVFAANALTKLIEQEQLQPSDIHRIYVGSESGIDASKPIGSYLVGMMDDYFGEHKFTHCDAVDFTFACIGGVDAFHNCLDFVRANPEKKAIVICTDIAKYDLESTGEYTQGAGAVALLMSKDPRLMEVENNFSVSTKGVFDFFKPHRTVRKENIGITNNEAWQGVLESEIEIFKEQPVFDGQYSNDCYIERTTDAYFQFKKLKAEEGILYDSWKAIIMHLPYSFQARRMFAEIYAADHPELAKTYQKEDPEYFSKLKALSKSEEYRAFVAEKFAPAERASSLIGNMYTASMFMGMLSTLCNYYEKGEDLTGKTLGFIAYGSGAKSKVFEGKLVEGWEKVIEKQALFETLEKSKSIDIETYHQLHKKEKTASVLSPQKEWILESIETEKPNLIGARYYKWVK</sequence>
<keyword evidence="2" id="KW-0808">Transferase</keyword>
<dbReference type="Gene3D" id="3.40.47.10">
    <property type="match status" value="1"/>
</dbReference>
<evidence type="ECO:0000259" key="4">
    <source>
        <dbReference type="Pfam" id="PF08540"/>
    </source>
</evidence>
<dbReference type="CDD" id="cd00827">
    <property type="entry name" value="init_cond_enzymes"/>
    <property type="match status" value="1"/>
</dbReference>
<evidence type="ECO:0000259" key="3">
    <source>
        <dbReference type="Pfam" id="PF01154"/>
    </source>
</evidence>
<protein>
    <submittedName>
        <fullName evidence="5">Hydroxymethylglutaryl-CoA synthase</fullName>
    </submittedName>
</protein>
<dbReference type="InterPro" id="IPR016039">
    <property type="entry name" value="Thiolase-like"/>
</dbReference>
<dbReference type="InterPro" id="IPR013528">
    <property type="entry name" value="HMG_CoA_synth_N"/>
</dbReference>
<dbReference type="PANTHER" id="PTHR43323">
    <property type="entry name" value="3-HYDROXY-3-METHYLGLUTARYL COENZYME A SYNTHASE"/>
    <property type="match status" value="1"/>
</dbReference>
<accession>A0ABQ3BL45</accession>
<gene>
    <name evidence="5" type="ORF">GCM10008088_09890</name>
</gene>
<dbReference type="Proteomes" id="UP000615593">
    <property type="component" value="Unassembled WGS sequence"/>
</dbReference>
<feature type="domain" description="Hydroxymethylglutaryl-coenzyme A synthase N-terminal" evidence="3">
    <location>
        <begin position="3"/>
        <end position="171"/>
    </location>
</feature>
<comment type="caution">
    <text evidence="5">The sequence shown here is derived from an EMBL/GenBank/DDBJ whole genome shotgun (WGS) entry which is preliminary data.</text>
</comment>
<dbReference type="Pfam" id="PF01154">
    <property type="entry name" value="HMG_CoA_synt_N"/>
    <property type="match status" value="1"/>
</dbReference>
<dbReference type="InterPro" id="IPR013746">
    <property type="entry name" value="HMG_CoA_synt_C_dom"/>
</dbReference>
<proteinExistence type="inferred from homology"/>
<evidence type="ECO:0000256" key="1">
    <source>
        <dbReference type="ARBA" id="ARBA00007061"/>
    </source>
</evidence>
<evidence type="ECO:0000313" key="6">
    <source>
        <dbReference type="Proteomes" id="UP000615593"/>
    </source>
</evidence>
<dbReference type="SUPFAM" id="SSF53901">
    <property type="entry name" value="Thiolase-like"/>
    <property type="match status" value="2"/>
</dbReference>
<organism evidence="5 6">
    <name type="scientific">Mesonia mobilis</name>
    <dbReference type="NCBI Taxonomy" id="369791"/>
    <lineage>
        <taxon>Bacteria</taxon>
        <taxon>Pseudomonadati</taxon>
        <taxon>Bacteroidota</taxon>
        <taxon>Flavobacteriia</taxon>
        <taxon>Flavobacteriales</taxon>
        <taxon>Flavobacteriaceae</taxon>
        <taxon>Mesonia</taxon>
    </lineage>
</organism>
<dbReference type="Pfam" id="PF08540">
    <property type="entry name" value="HMG_CoA_synt_C"/>
    <property type="match status" value="1"/>
</dbReference>
<dbReference type="RefSeq" id="WP_027883834.1">
    <property type="nucleotide sequence ID" value="NZ_BMWY01000002.1"/>
</dbReference>
<dbReference type="EMBL" id="BMWY01000002">
    <property type="protein sequence ID" value="GGZ50326.1"/>
    <property type="molecule type" value="Genomic_DNA"/>
</dbReference>
<reference evidence="6" key="1">
    <citation type="journal article" date="2019" name="Int. J. Syst. Evol. Microbiol.">
        <title>The Global Catalogue of Microorganisms (GCM) 10K type strain sequencing project: providing services to taxonomists for standard genome sequencing and annotation.</title>
        <authorList>
            <consortium name="The Broad Institute Genomics Platform"/>
            <consortium name="The Broad Institute Genome Sequencing Center for Infectious Disease"/>
            <person name="Wu L."/>
            <person name="Ma J."/>
        </authorList>
    </citation>
    <scope>NUCLEOTIDE SEQUENCE [LARGE SCALE GENOMIC DNA]</scope>
    <source>
        <strain evidence="6">KCTC 12708</strain>
    </source>
</reference>
<evidence type="ECO:0000256" key="2">
    <source>
        <dbReference type="ARBA" id="ARBA00022679"/>
    </source>
</evidence>